<feature type="transmembrane region" description="Helical" evidence="2">
    <location>
        <begin position="6"/>
        <end position="25"/>
    </location>
</feature>
<dbReference type="PATRIC" id="fig|927665.4.peg.4838"/>
<keyword evidence="2" id="KW-0812">Transmembrane</keyword>
<evidence type="ECO:0000256" key="2">
    <source>
        <dbReference type="SAM" id="Phobius"/>
    </source>
</evidence>
<dbReference type="GeneID" id="69978732"/>
<comment type="caution">
    <text evidence="3">The sequence shown here is derived from an EMBL/GenBank/DDBJ whole genome shotgun (WGS) entry which is preliminary data.</text>
</comment>
<evidence type="ECO:0000313" key="3">
    <source>
        <dbReference type="EMBL" id="KKB47307.1"/>
    </source>
</evidence>
<feature type="region of interest" description="Disordered" evidence="1">
    <location>
        <begin position="48"/>
        <end position="72"/>
    </location>
</feature>
<dbReference type="Proteomes" id="UP000033047">
    <property type="component" value="Unassembled WGS sequence"/>
</dbReference>
<sequence length="72" mass="8146">MLTTILLTVIILVICVVLLAVKVIFKKGGRFPNTHVGGNRALSKKGIHCAKTQDREQKKQKNLYDRVKEIEE</sequence>
<keyword evidence="2" id="KW-0472">Membrane</keyword>
<name>A0A0F5IQA1_9BACT</name>
<proteinExistence type="predicted"/>
<dbReference type="RefSeq" id="WP_010800383.1">
    <property type="nucleotide sequence ID" value="NZ_KQ033914.1"/>
</dbReference>
<evidence type="ECO:0000313" key="4">
    <source>
        <dbReference type="Proteomes" id="UP000033047"/>
    </source>
</evidence>
<protein>
    <submittedName>
        <fullName evidence="3">Uncharacterized protein</fullName>
    </submittedName>
</protein>
<organism evidence="3 4">
    <name type="scientific">Parabacteroides goldsteinii DSM 19448 = WAL 12034</name>
    <dbReference type="NCBI Taxonomy" id="927665"/>
    <lineage>
        <taxon>Bacteria</taxon>
        <taxon>Pseudomonadati</taxon>
        <taxon>Bacteroidota</taxon>
        <taxon>Bacteroidia</taxon>
        <taxon>Bacteroidales</taxon>
        <taxon>Tannerellaceae</taxon>
        <taxon>Parabacteroides</taxon>
    </lineage>
</organism>
<reference evidence="3 4" key="1">
    <citation type="submission" date="2013-04" db="EMBL/GenBank/DDBJ databases">
        <title>The Genome Sequence of Parabacteroides goldsteinii DSM 19448.</title>
        <authorList>
            <consortium name="The Broad Institute Genomics Platform"/>
            <person name="Earl A."/>
            <person name="Ward D."/>
            <person name="Feldgarden M."/>
            <person name="Gevers D."/>
            <person name="Martens E."/>
            <person name="Sakamoto M."/>
            <person name="Benno Y."/>
            <person name="Song Y."/>
            <person name="Liu C."/>
            <person name="Lee J."/>
            <person name="Bolanos M."/>
            <person name="Vaisanen M.L."/>
            <person name="Finegold S.M."/>
            <person name="Walker B."/>
            <person name="Young S."/>
            <person name="Zeng Q."/>
            <person name="Gargeya S."/>
            <person name="Fitzgerald M."/>
            <person name="Haas B."/>
            <person name="Abouelleil A."/>
            <person name="Allen A.W."/>
            <person name="Alvarado L."/>
            <person name="Arachchi H.M."/>
            <person name="Berlin A.M."/>
            <person name="Chapman S.B."/>
            <person name="Gainer-Dewar J."/>
            <person name="Goldberg J."/>
            <person name="Griggs A."/>
            <person name="Gujja S."/>
            <person name="Hansen M."/>
            <person name="Howarth C."/>
            <person name="Imamovic A."/>
            <person name="Ireland A."/>
            <person name="Larimer J."/>
            <person name="McCowan C."/>
            <person name="Murphy C."/>
            <person name="Pearson M."/>
            <person name="Poon T.W."/>
            <person name="Priest M."/>
            <person name="Roberts A."/>
            <person name="Saif S."/>
            <person name="Shea T."/>
            <person name="Sisk P."/>
            <person name="Sykes S."/>
            <person name="Wortman J."/>
            <person name="Nusbaum C."/>
            <person name="Birren B."/>
        </authorList>
    </citation>
    <scope>NUCLEOTIDE SEQUENCE [LARGE SCALE GENOMIC DNA]</scope>
    <source>
        <strain evidence="3 4">DSM 19448</strain>
    </source>
</reference>
<dbReference type="HOGENOM" id="CLU_186884_1_0_10"/>
<accession>A0A0F5IQA1</accession>
<gene>
    <name evidence="3" type="ORF">HMPREF1535_04717</name>
</gene>
<keyword evidence="2" id="KW-1133">Transmembrane helix</keyword>
<feature type="compositionally biased region" description="Basic and acidic residues" evidence="1">
    <location>
        <begin position="51"/>
        <end position="72"/>
    </location>
</feature>
<dbReference type="STRING" id="927665.HMPREF1535_04717"/>
<evidence type="ECO:0000256" key="1">
    <source>
        <dbReference type="SAM" id="MobiDB-lite"/>
    </source>
</evidence>
<dbReference type="EMBL" id="AQHV01000026">
    <property type="protein sequence ID" value="KKB47307.1"/>
    <property type="molecule type" value="Genomic_DNA"/>
</dbReference>
<dbReference type="AlphaFoldDB" id="A0A0F5IQA1"/>